<proteinExistence type="predicted"/>
<sequence>MNTGHHMTLHSLKPDRKKGVSFFMLGCLDCMCHFTNV</sequence>
<name>A0A0E9UEH3_ANGAN</name>
<dbReference type="AlphaFoldDB" id="A0A0E9UEH3"/>
<protein>
    <submittedName>
        <fullName evidence="1">Uncharacterized protein</fullName>
    </submittedName>
</protein>
<reference evidence="1" key="1">
    <citation type="submission" date="2014-11" db="EMBL/GenBank/DDBJ databases">
        <authorList>
            <person name="Amaro Gonzalez C."/>
        </authorList>
    </citation>
    <scope>NUCLEOTIDE SEQUENCE</scope>
</reference>
<organism evidence="1">
    <name type="scientific">Anguilla anguilla</name>
    <name type="common">European freshwater eel</name>
    <name type="synonym">Muraena anguilla</name>
    <dbReference type="NCBI Taxonomy" id="7936"/>
    <lineage>
        <taxon>Eukaryota</taxon>
        <taxon>Metazoa</taxon>
        <taxon>Chordata</taxon>
        <taxon>Craniata</taxon>
        <taxon>Vertebrata</taxon>
        <taxon>Euteleostomi</taxon>
        <taxon>Actinopterygii</taxon>
        <taxon>Neopterygii</taxon>
        <taxon>Teleostei</taxon>
        <taxon>Anguilliformes</taxon>
        <taxon>Anguillidae</taxon>
        <taxon>Anguilla</taxon>
    </lineage>
</organism>
<evidence type="ECO:0000313" key="1">
    <source>
        <dbReference type="EMBL" id="JAH64211.1"/>
    </source>
</evidence>
<dbReference type="EMBL" id="GBXM01044366">
    <property type="protein sequence ID" value="JAH64211.1"/>
    <property type="molecule type" value="Transcribed_RNA"/>
</dbReference>
<accession>A0A0E9UEH3</accession>
<reference evidence="1" key="2">
    <citation type="journal article" date="2015" name="Fish Shellfish Immunol.">
        <title>Early steps in the European eel (Anguilla anguilla)-Vibrio vulnificus interaction in the gills: Role of the RtxA13 toxin.</title>
        <authorList>
            <person name="Callol A."/>
            <person name="Pajuelo D."/>
            <person name="Ebbesson L."/>
            <person name="Teles M."/>
            <person name="MacKenzie S."/>
            <person name="Amaro C."/>
        </authorList>
    </citation>
    <scope>NUCLEOTIDE SEQUENCE</scope>
</reference>